<evidence type="ECO:0000313" key="1">
    <source>
        <dbReference type="EMBL" id="KAI5070388.1"/>
    </source>
</evidence>
<dbReference type="Proteomes" id="UP000886520">
    <property type="component" value="Chromosome 14"/>
</dbReference>
<comment type="caution">
    <text evidence="1">The sequence shown here is derived from an EMBL/GenBank/DDBJ whole genome shotgun (WGS) entry which is preliminary data.</text>
</comment>
<dbReference type="PANTHER" id="PTHR34050:SF3">
    <property type="entry name" value="DNA REPAIR RAD52-LIKE PROTEIN 2, CHLOROPLASTIC"/>
    <property type="match status" value="1"/>
</dbReference>
<evidence type="ECO:0000313" key="2">
    <source>
        <dbReference type="Proteomes" id="UP000886520"/>
    </source>
</evidence>
<keyword evidence="2" id="KW-1185">Reference proteome</keyword>
<sequence length="200" mass="22419">MMMKLNTVDERMGLMLKGRHSNNFFEKGMPAVCRFSSSTNPYKFSKMMKVNADRSIILATPNASYAAPLEASFGSSFIIRPLAEILRDLNKKVPDQVLLGKPGSSQQKHIPWYQANRMLSFYAPGWCGEVRDITFSADGKFVTVIYRVTIRGSDGEAFREASGTVFTANSKEEDPTQQAEQMAFVRACARFGLGLYLHHE</sequence>
<accession>A0A9D4ZCF9</accession>
<dbReference type="GO" id="GO:0003677">
    <property type="term" value="F:DNA binding"/>
    <property type="evidence" value="ECO:0007669"/>
    <property type="project" value="InterPro"/>
</dbReference>
<reference evidence="1" key="1">
    <citation type="submission" date="2021-01" db="EMBL/GenBank/DDBJ databases">
        <title>Adiantum capillus-veneris genome.</title>
        <authorList>
            <person name="Fang Y."/>
            <person name="Liao Q."/>
        </authorList>
    </citation>
    <scope>NUCLEOTIDE SEQUENCE</scope>
    <source>
        <strain evidence="1">H3</strain>
        <tissue evidence="1">Leaf</tissue>
    </source>
</reference>
<protein>
    <submittedName>
        <fullName evidence="1">Uncharacterized protein</fullName>
    </submittedName>
</protein>
<proteinExistence type="predicted"/>
<organism evidence="1 2">
    <name type="scientific">Adiantum capillus-veneris</name>
    <name type="common">Maidenhair fern</name>
    <dbReference type="NCBI Taxonomy" id="13818"/>
    <lineage>
        <taxon>Eukaryota</taxon>
        <taxon>Viridiplantae</taxon>
        <taxon>Streptophyta</taxon>
        <taxon>Embryophyta</taxon>
        <taxon>Tracheophyta</taxon>
        <taxon>Polypodiopsida</taxon>
        <taxon>Polypodiidae</taxon>
        <taxon>Polypodiales</taxon>
        <taxon>Pteridineae</taxon>
        <taxon>Pteridaceae</taxon>
        <taxon>Vittarioideae</taxon>
        <taxon>Adiantum</taxon>
    </lineage>
</organism>
<dbReference type="EMBL" id="JABFUD020000014">
    <property type="protein sequence ID" value="KAI5070388.1"/>
    <property type="molecule type" value="Genomic_DNA"/>
</dbReference>
<gene>
    <name evidence="1" type="ORF">GOP47_0014731</name>
</gene>
<dbReference type="OrthoDB" id="1935514at2759"/>
<dbReference type="AlphaFoldDB" id="A0A9D4ZCF9"/>
<dbReference type="InterPro" id="IPR037489">
    <property type="entry name" value="RAD52-like"/>
</dbReference>
<dbReference type="PANTHER" id="PTHR34050">
    <property type="entry name" value="DNA REPAIR RAD52-LIKE PROTEIN 2, CHLOROPLASTIC"/>
    <property type="match status" value="1"/>
</dbReference>
<dbReference type="GO" id="GO:0000724">
    <property type="term" value="P:double-strand break repair via homologous recombination"/>
    <property type="evidence" value="ECO:0007669"/>
    <property type="project" value="InterPro"/>
</dbReference>
<name>A0A9D4ZCF9_ADICA</name>